<sequence length="243" mass="24283">MAAILLAAIGALVLVTYVGNADERAMAGMRTTEVLVVTAPVAEGTPAADLKEAVTLETLPAKAVPAGAVATLDSLAGKVITADLQPGEQLLAARFADPATLAKAGAVEVPPNMHEVSVLLDPQRVVGGRVTAGDTVGVFVSLGGKTHLTLHKVLVTHVQGGVVPPAQDGATTDVAPAAAGDGGAAATPEPAPSSSVMVTFALSAPDAEKVVFAAESASIWLSKEGAEVPQDGTRVVTEGNVYE</sequence>
<feature type="compositionally biased region" description="Low complexity" evidence="1">
    <location>
        <begin position="168"/>
        <end position="188"/>
    </location>
</feature>
<evidence type="ECO:0000313" key="3">
    <source>
        <dbReference type="EMBL" id="MPV90353.1"/>
    </source>
</evidence>
<feature type="domain" description="SAF" evidence="2">
    <location>
        <begin position="32"/>
        <end position="96"/>
    </location>
</feature>
<dbReference type="CDD" id="cd11614">
    <property type="entry name" value="SAF_CpaB_FlgA_like"/>
    <property type="match status" value="1"/>
</dbReference>
<dbReference type="AlphaFoldDB" id="A0A7J9V162"/>
<gene>
    <name evidence="3" type="ORF">GB882_16890</name>
</gene>
<feature type="region of interest" description="Disordered" evidence="1">
    <location>
        <begin position="166"/>
        <end position="191"/>
    </location>
</feature>
<comment type="caution">
    <text evidence="3">The sequence shown here is derived from an EMBL/GenBank/DDBJ whole genome shotgun (WGS) entry which is preliminary data.</text>
</comment>
<dbReference type="Pfam" id="PF08666">
    <property type="entry name" value="SAF"/>
    <property type="match status" value="1"/>
</dbReference>
<keyword evidence="4" id="KW-1185">Reference proteome</keyword>
<dbReference type="SMART" id="SM00858">
    <property type="entry name" value="SAF"/>
    <property type="match status" value="1"/>
</dbReference>
<evidence type="ECO:0000256" key="1">
    <source>
        <dbReference type="SAM" id="MobiDB-lite"/>
    </source>
</evidence>
<dbReference type="EMBL" id="WHPD01003635">
    <property type="protein sequence ID" value="MPV90353.1"/>
    <property type="molecule type" value="Genomic_DNA"/>
</dbReference>
<dbReference type="Proteomes" id="UP000429644">
    <property type="component" value="Unassembled WGS sequence"/>
</dbReference>
<proteinExistence type="predicted"/>
<dbReference type="InterPro" id="IPR013974">
    <property type="entry name" value="SAF"/>
</dbReference>
<accession>A0A7J9V162</accession>
<name>A0A7J9V162_9MICO</name>
<reference evidence="3 4" key="1">
    <citation type="submission" date="2019-10" db="EMBL/GenBank/DDBJ databases">
        <title>Georgenia wutianyii sp. nov. and Georgenia yuyongxinii sp. nov. isolated from plateau pika (Ochotona curzoniae) in the Qinghai-Tibet plateau of China.</title>
        <authorList>
            <person name="Tian Z."/>
        </authorList>
    </citation>
    <scope>NUCLEOTIDE SEQUENCE [LARGE SCALE GENOMIC DNA]</scope>
    <source>
        <strain evidence="3 4">JCM 15130</strain>
    </source>
</reference>
<organism evidence="3 4">
    <name type="scientific">Georgenia ruanii</name>
    <dbReference type="NCBI Taxonomy" id="348442"/>
    <lineage>
        <taxon>Bacteria</taxon>
        <taxon>Bacillati</taxon>
        <taxon>Actinomycetota</taxon>
        <taxon>Actinomycetes</taxon>
        <taxon>Micrococcales</taxon>
        <taxon>Bogoriellaceae</taxon>
        <taxon>Georgenia</taxon>
    </lineage>
</organism>
<protein>
    <recommendedName>
        <fullName evidence="2">SAF domain-containing protein</fullName>
    </recommendedName>
</protein>
<evidence type="ECO:0000313" key="4">
    <source>
        <dbReference type="Proteomes" id="UP000429644"/>
    </source>
</evidence>
<evidence type="ECO:0000259" key="2">
    <source>
        <dbReference type="SMART" id="SM00858"/>
    </source>
</evidence>
<dbReference type="Pfam" id="PF16976">
    <property type="entry name" value="RcpC"/>
    <property type="match status" value="1"/>
</dbReference>
<dbReference type="InterPro" id="IPR031571">
    <property type="entry name" value="RcpC_dom"/>
</dbReference>